<keyword evidence="3" id="KW-1185">Reference proteome</keyword>
<accession>A0AA39SX64</accession>
<evidence type="ECO:0000313" key="2">
    <source>
        <dbReference type="EMBL" id="KAK0606736.1"/>
    </source>
</evidence>
<dbReference type="EMBL" id="JAUESC010000001">
    <property type="protein sequence ID" value="KAK0606736.1"/>
    <property type="molecule type" value="Genomic_DNA"/>
</dbReference>
<evidence type="ECO:0000313" key="3">
    <source>
        <dbReference type="Proteomes" id="UP001168877"/>
    </source>
</evidence>
<proteinExistence type="predicted"/>
<protein>
    <submittedName>
        <fullName evidence="2">Uncharacterized protein</fullName>
    </submittedName>
</protein>
<reference evidence="2" key="2">
    <citation type="submission" date="2023-06" db="EMBL/GenBank/DDBJ databases">
        <authorList>
            <person name="Swenson N.G."/>
            <person name="Wegrzyn J.L."/>
            <person name="Mcevoy S.L."/>
        </authorList>
    </citation>
    <scope>NUCLEOTIDE SEQUENCE</scope>
    <source>
        <strain evidence="2">NS2018</strain>
        <tissue evidence="2">Leaf</tissue>
    </source>
</reference>
<organism evidence="2 3">
    <name type="scientific">Acer saccharum</name>
    <name type="common">Sugar maple</name>
    <dbReference type="NCBI Taxonomy" id="4024"/>
    <lineage>
        <taxon>Eukaryota</taxon>
        <taxon>Viridiplantae</taxon>
        <taxon>Streptophyta</taxon>
        <taxon>Embryophyta</taxon>
        <taxon>Tracheophyta</taxon>
        <taxon>Spermatophyta</taxon>
        <taxon>Magnoliopsida</taxon>
        <taxon>eudicotyledons</taxon>
        <taxon>Gunneridae</taxon>
        <taxon>Pentapetalae</taxon>
        <taxon>rosids</taxon>
        <taxon>malvids</taxon>
        <taxon>Sapindales</taxon>
        <taxon>Sapindaceae</taxon>
        <taxon>Hippocastanoideae</taxon>
        <taxon>Acereae</taxon>
        <taxon>Acer</taxon>
    </lineage>
</organism>
<feature type="region of interest" description="Disordered" evidence="1">
    <location>
        <begin position="377"/>
        <end position="435"/>
    </location>
</feature>
<feature type="region of interest" description="Disordered" evidence="1">
    <location>
        <begin position="192"/>
        <end position="253"/>
    </location>
</feature>
<feature type="compositionally biased region" description="Basic and acidic residues" evidence="1">
    <location>
        <begin position="418"/>
        <end position="430"/>
    </location>
</feature>
<feature type="compositionally biased region" description="Basic residues" evidence="1">
    <location>
        <begin position="1"/>
        <end position="21"/>
    </location>
</feature>
<name>A0AA39SX64_ACESA</name>
<evidence type="ECO:0000256" key="1">
    <source>
        <dbReference type="SAM" id="MobiDB-lite"/>
    </source>
</evidence>
<feature type="compositionally biased region" description="Low complexity" evidence="1">
    <location>
        <begin position="22"/>
        <end position="34"/>
    </location>
</feature>
<reference evidence="2" key="1">
    <citation type="journal article" date="2022" name="Plant J.">
        <title>Strategies of tolerance reflected in two North American maple genomes.</title>
        <authorList>
            <person name="McEvoy S.L."/>
            <person name="Sezen U.U."/>
            <person name="Trouern-Trend A."/>
            <person name="McMahon S.M."/>
            <person name="Schaberg P.G."/>
            <person name="Yang J."/>
            <person name="Wegrzyn J.L."/>
            <person name="Swenson N.G."/>
        </authorList>
    </citation>
    <scope>NUCLEOTIDE SEQUENCE</scope>
    <source>
        <strain evidence="2">NS2018</strain>
    </source>
</reference>
<dbReference type="AlphaFoldDB" id="A0AA39SX64"/>
<comment type="caution">
    <text evidence="2">The sequence shown here is derived from an EMBL/GenBank/DDBJ whole genome shotgun (WGS) entry which is preliminary data.</text>
</comment>
<feature type="compositionally biased region" description="Gly residues" evidence="1">
    <location>
        <begin position="198"/>
        <end position="213"/>
    </location>
</feature>
<gene>
    <name evidence="2" type="ORF">LWI29_003607</name>
</gene>
<dbReference type="Proteomes" id="UP001168877">
    <property type="component" value="Unassembled WGS sequence"/>
</dbReference>
<sequence>MVKQRKQRKHGLRFPLFKRKNINNGSGDNNNNSNEGEKTKEMVLGHPPKRRLMRLNNFGNMVRTGADPMEPVGDSGNIERYPNVFQLFLQRQMMQDVLLPVLQRLSQQQQLQLLQDLLQQQLLQLSQPMQQLLQLLQLSQQQQLQPEEQLLLKKLLQLKRLPQLQPQNWLSHLSFEEQHHLMQLLERQKKLQTKVKAGGDGDSGSGSGSAGDSGGDDGDDNDGGDKTEGGGGGGGKMGTKMEPNGRHDYRNRFSYHGVDENGYPVGQLHRCYYEKPNVCSILPYQRKNINNGSGDNNNNSNEGEKTKEMVQGIHPNRGQIKLKTFGDMVRTGANPMEPVGESGNIKNYHIDQPSQQLQLQQQQPSWQLLQQRKELQTKVKAGGDGDSGSDCGNGSGDDGGDNDSGHKTEGGGSGKMGTKMEPKGQHDNRNRFSCHGGDENGYPVGQLHRCNYQAAIAVAAMAAEMATAIMLVGIKLKAVAMEKWIPKRSPRVNTMITLTDSHIMQGDENGYPVGKLHGCYYEKPNVCSIIPYQVLV</sequence>
<feature type="region of interest" description="Disordered" evidence="1">
    <location>
        <begin position="1"/>
        <end position="42"/>
    </location>
</feature>
<feature type="compositionally biased region" description="Gly residues" evidence="1">
    <location>
        <begin position="384"/>
        <end position="397"/>
    </location>
</feature>